<protein>
    <recommendedName>
        <fullName evidence="3">MARVEL domain-containing protein</fullName>
    </recommendedName>
</protein>
<organism evidence="2">
    <name type="scientific">Pectinophora gossypiella</name>
    <name type="common">Cotton pink bollworm</name>
    <name type="synonym">Depressaria gossypiella</name>
    <dbReference type="NCBI Taxonomy" id="13191"/>
    <lineage>
        <taxon>Eukaryota</taxon>
        <taxon>Metazoa</taxon>
        <taxon>Ecdysozoa</taxon>
        <taxon>Arthropoda</taxon>
        <taxon>Hexapoda</taxon>
        <taxon>Insecta</taxon>
        <taxon>Pterygota</taxon>
        <taxon>Neoptera</taxon>
        <taxon>Endopterygota</taxon>
        <taxon>Lepidoptera</taxon>
        <taxon>Glossata</taxon>
        <taxon>Ditrysia</taxon>
        <taxon>Gelechioidea</taxon>
        <taxon>Gelechiidae</taxon>
        <taxon>Apatetrinae</taxon>
        <taxon>Pectinophora</taxon>
    </lineage>
</organism>
<dbReference type="OrthoDB" id="2354286at2759"/>
<gene>
    <name evidence="2" type="ORF">g.11091</name>
</gene>
<feature type="transmembrane region" description="Helical" evidence="1">
    <location>
        <begin position="24"/>
        <end position="49"/>
    </location>
</feature>
<keyword evidence="1" id="KW-0472">Membrane</keyword>
<evidence type="ECO:0000256" key="1">
    <source>
        <dbReference type="SAM" id="Phobius"/>
    </source>
</evidence>
<dbReference type="PANTHER" id="PTHR36694:SF11">
    <property type="entry name" value="LP21121P-RELATED"/>
    <property type="match status" value="1"/>
</dbReference>
<feature type="transmembrane region" description="Helical" evidence="1">
    <location>
        <begin position="61"/>
        <end position="86"/>
    </location>
</feature>
<proteinExistence type="predicted"/>
<sequence length="163" mass="17704">MPSLVFDNCCCCIELRTGCLIIGYLNLVGDIILTILAILGLVAGGVVAANGEDQSDKDGGVMIMVISVIFLLILLFFLAFTIVLLVGLHKNKRGHVKAYLIVSVICLVLSIIMFLASFAGTVTASDIVSKLISFALSIYFILVIRSYYYKMDDNKRPAIYNAA</sequence>
<name>A0A1E1WV45_PECGO</name>
<feature type="transmembrane region" description="Helical" evidence="1">
    <location>
        <begin position="131"/>
        <end position="148"/>
    </location>
</feature>
<keyword evidence="1" id="KW-1133">Transmembrane helix</keyword>
<dbReference type="PANTHER" id="PTHR36694">
    <property type="entry name" value="PASIFLORA 1, ISOFORM A-RELATED"/>
    <property type="match status" value="1"/>
</dbReference>
<dbReference type="EMBL" id="GDQN01000237">
    <property type="protein sequence ID" value="JAT90817.1"/>
    <property type="molecule type" value="Transcribed_RNA"/>
</dbReference>
<accession>A0A1E1WV45</accession>
<reference evidence="2" key="1">
    <citation type="submission" date="2015-09" db="EMBL/GenBank/DDBJ databases">
        <title>De novo assembly of Pectinophora gossypiella (Pink Bollworm) gut transcriptome.</title>
        <authorList>
            <person name="Tassone E.E."/>
        </authorList>
    </citation>
    <scope>NUCLEOTIDE SEQUENCE</scope>
</reference>
<evidence type="ECO:0000313" key="2">
    <source>
        <dbReference type="EMBL" id="JAT90817.1"/>
    </source>
</evidence>
<dbReference type="AlphaFoldDB" id="A0A1E1WV45"/>
<keyword evidence="1" id="KW-0812">Transmembrane</keyword>
<feature type="transmembrane region" description="Helical" evidence="1">
    <location>
        <begin position="98"/>
        <end position="119"/>
    </location>
</feature>
<evidence type="ECO:0008006" key="3">
    <source>
        <dbReference type="Google" id="ProtNLM"/>
    </source>
</evidence>